<feature type="transmembrane region" description="Helical" evidence="9">
    <location>
        <begin position="123"/>
        <end position="150"/>
    </location>
</feature>
<feature type="transmembrane region" description="Helical" evidence="9">
    <location>
        <begin position="162"/>
        <end position="183"/>
    </location>
</feature>
<dbReference type="GO" id="GO:0000287">
    <property type="term" value="F:magnesium ion binding"/>
    <property type="evidence" value="ECO:0007669"/>
    <property type="project" value="UniProtKB-UniRule"/>
</dbReference>
<feature type="site" description="Determinant of potassium independence" evidence="9">
    <location>
        <position position="457"/>
    </location>
</feature>
<keyword evidence="6 9" id="KW-1133">Transmembrane helix</keyword>
<keyword evidence="5 9" id="KW-1278">Translocase</keyword>
<proteinExistence type="inferred from homology"/>
<evidence type="ECO:0000256" key="7">
    <source>
        <dbReference type="ARBA" id="ARBA00023065"/>
    </source>
</evidence>
<dbReference type="GO" id="GO:0009678">
    <property type="term" value="F:diphosphate hydrolysis-driven proton transmembrane transporter activity"/>
    <property type="evidence" value="ECO:0007669"/>
    <property type="project" value="UniProtKB-UniRule"/>
</dbReference>
<keyword evidence="9" id="KW-1003">Cell membrane</keyword>
<reference evidence="11 12" key="1">
    <citation type="journal article" date="2015" name="Nature">
        <title>rRNA introns, odd ribosomes, and small enigmatic genomes across a large radiation of phyla.</title>
        <authorList>
            <person name="Brown C.T."/>
            <person name="Hug L.A."/>
            <person name="Thomas B.C."/>
            <person name="Sharon I."/>
            <person name="Castelle C.J."/>
            <person name="Singh A."/>
            <person name="Wilkins M.J."/>
            <person name="Williams K.H."/>
            <person name="Banfield J.F."/>
        </authorList>
    </citation>
    <scope>NUCLEOTIDE SEQUENCE [LARGE SCALE GENOMIC DNA]</scope>
</reference>
<evidence type="ECO:0000256" key="1">
    <source>
        <dbReference type="ARBA" id="ARBA00004127"/>
    </source>
</evidence>
<dbReference type="EMBL" id="LCHM01000015">
    <property type="protein sequence ID" value="KKT37997.1"/>
    <property type="molecule type" value="Genomic_DNA"/>
</dbReference>
<feature type="transmembrane region" description="Helical" evidence="9">
    <location>
        <begin position="492"/>
        <end position="509"/>
    </location>
</feature>
<feature type="transmembrane region" description="Helical" evidence="9">
    <location>
        <begin position="295"/>
        <end position="318"/>
    </location>
</feature>
<dbReference type="Pfam" id="PF03030">
    <property type="entry name" value="H_PPase"/>
    <property type="match status" value="1"/>
</dbReference>
<dbReference type="HAMAP" id="MF_01129">
    <property type="entry name" value="PPase_energized_pump"/>
    <property type="match status" value="1"/>
</dbReference>
<comment type="cofactor">
    <cofactor evidence="9">
        <name>Mg(2+)</name>
        <dbReference type="ChEBI" id="CHEBI:18420"/>
    </cofactor>
</comment>
<dbReference type="GO" id="GO:0004427">
    <property type="term" value="F:inorganic diphosphate phosphatase activity"/>
    <property type="evidence" value="ECO:0007669"/>
    <property type="project" value="UniProtKB-UniRule"/>
</dbReference>
<feature type="transmembrane region" description="Helical" evidence="9">
    <location>
        <begin position="562"/>
        <end position="581"/>
    </location>
</feature>
<evidence type="ECO:0000256" key="2">
    <source>
        <dbReference type="ARBA" id="ARBA00022448"/>
    </source>
</evidence>
<dbReference type="Proteomes" id="UP000034617">
    <property type="component" value="Unassembled WGS sequence"/>
</dbReference>
<keyword evidence="7 9" id="KW-0406">Ion transport</keyword>
<gene>
    <name evidence="9" type="primary">hppA</name>
    <name evidence="11" type="ORF">UW22_C0015G0007</name>
</gene>
<dbReference type="EC" id="7.1.3.1" evidence="9"/>
<evidence type="ECO:0000256" key="8">
    <source>
        <dbReference type="ARBA" id="ARBA00023136"/>
    </source>
</evidence>
<evidence type="ECO:0000256" key="10">
    <source>
        <dbReference type="SAM" id="MobiDB-lite"/>
    </source>
</evidence>
<sequence>MDIQLIALFTAPITSLLALGYGIYRIKDVLSQPEGNAELKSIAKAVSDGAMAYLARQFKVILPFTIILAVLIALTLGVGIATTFLLGAIFSAIIGYVGMWVAVKANVRTANAALKGLNPALRVSFGAGTVNGMLVVGLGLLGISIIYMWAYFSFSKVGADMVAREATTVLTGYGFGAALIALFMRVGGGIFTKAADVGADLVGKIEKGIPEDDKRNPATIADNVGDNVGDCAGMAADVFESYALTIIAAMILGGTMFGLKGVVFPLLARSGAILTSILGTFFVKAKNDKEDAIKPLIRGFIVSAGSSILIFLGLSYYLLGDIRAGYAAVSGIVAMLGLLYITKYYTGPGEKPIVGIATASRTGAGTNLIAGLSYGMESTFFSVLVVASAIMAGYSFLGFYGISLVGMGMLATTGIIMALDTFGPISDNAQGMVEMAGLKGKAPIVTGGLDAVGNTTKALTKGFAVGSAAVAASSLFATYFEVTGLTSIDMASPKVFVGILLGGSLPFLFSSRLIGSVGRAAFDVVEEVRRQFREIKGIMEGKQLPNYARAVEIVTQAAQRELVVPALIVVASPLLAALLGAEALGGFLGGVVVVGLMLAFFMCNTGGAWDNAKKYIEDGHFGGKGGDTHKAAVVGDTVGDPLKDTSGRRGSTEGYVRTGSQPNDENCTNCGNPDCSVCHTASRKIIRIK</sequence>
<protein>
    <recommendedName>
        <fullName evidence="9">K(+)-insensitive pyrophosphate-energized proton pump</fullName>
        <ecNumber evidence="9">7.1.3.1</ecNumber>
    </recommendedName>
    <alternativeName>
        <fullName evidence="9">Membrane-bound proton-translocating pyrophosphatase</fullName>
    </alternativeName>
    <alternativeName>
        <fullName evidence="9">Pyrophosphate-energized inorganic pyrophosphatase</fullName>
        <shortName evidence="9">H(+)-PPase</shortName>
    </alternativeName>
</protein>
<dbReference type="NCBIfam" id="TIGR01104">
    <property type="entry name" value="V_PPase"/>
    <property type="match status" value="1"/>
</dbReference>
<dbReference type="GO" id="GO:0005886">
    <property type="term" value="C:plasma membrane"/>
    <property type="evidence" value="ECO:0007669"/>
    <property type="project" value="UniProtKB-SubCell"/>
</dbReference>
<feature type="transmembrane region" description="Helical" evidence="9">
    <location>
        <begin position="380"/>
        <end position="402"/>
    </location>
</feature>
<feature type="transmembrane region" description="Helical" evidence="9">
    <location>
        <begin position="266"/>
        <end position="283"/>
    </location>
</feature>
<comment type="subunit">
    <text evidence="9">Homodimer.</text>
</comment>
<feature type="transmembrane region" description="Helical" evidence="9">
    <location>
        <begin position="60"/>
        <end position="78"/>
    </location>
</feature>
<keyword evidence="4 9" id="KW-0460">Magnesium</keyword>
<dbReference type="PATRIC" id="fig|1618447.3.peg.538"/>
<evidence type="ECO:0000256" key="3">
    <source>
        <dbReference type="ARBA" id="ARBA00022692"/>
    </source>
</evidence>
<comment type="subcellular location">
    <subcellularLocation>
        <location evidence="9">Cell membrane</location>
        <topology evidence="9">Multi-pass membrane protein</topology>
    </subcellularLocation>
    <subcellularLocation>
        <location evidence="1">Endomembrane system</location>
        <topology evidence="1">Multi-pass membrane protein</topology>
    </subcellularLocation>
</comment>
<keyword evidence="9" id="KW-0375">Hydrogen ion transport</keyword>
<feature type="transmembrane region" description="Helical" evidence="9">
    <location>
        <begin position="242"/>
        <end position="260"/>
    </location>
</feature>
<feature type="transmembrane region" description="Helical" evidence="9">
    <location>
        <begin position="587"/>
        <end position="609"/>
    </location>
</feature>
<dbReference type="InterPro" id="IPR004131">
    <property type="entry name" value="PPase-energised_H-pump"/>
</dbReference>
<keyword evidence="2 9" id="KW-0813">Transport</keyword>
<name>A0A0G1J1P1_9BACT</name>
<evidence type="ECO:0000256" key="6">
    <source>
        <dbReference type="ARBA" id="ARBA00022989"/>
    </source>
</evidence>
<dbReference type="PANTHER" id="PTHR31998">
    <property type="entry name" value="K(+)-INSENSITIVE PYROPHOSPHATE-ENERGIZED PROTON PUMP"/>
    <property type="match status" value="1"/>
</dbReference>
<feature type="region of interest" description="Disordered" evidence="10">
    <location>
        <begin position="637"/>
        <end position="659"/>
    </location>
</feature>
<organism evidence="11 12">
    <name type="scientific">Candidatus Gottesmanbacteria bacterium GW2011_GWB1_44_11c</name>
    <dbReference type="NCBI Taxonomy" id="1618447"/>
    <lineage>
        <taxon>Bacteria</taxon>
        <taxon>Candidatus Gottesmaniibacteriota</taxon>
    </lineage>
</organism>
<evidence type="ECO:0000313" key="11">
    <source>
        <dbReference type="EMBL" id="KKT37997.1"/>
    </source>
</evidence>
<evidence type="ECO:0000256" key="4">
    <source>
        <dbReference type="ARBA" id="ARBA00022842"/>
    </source>
</evidence>
<dbReference type="AlphaFoldDB" id="A0A0G1J1P1"/>
<keyword evidence="3 9" id="KW-0812">Transmembrane</keyword>
<comment type="similarity">
    <text evidence="9">Belongs to the H(+)-translocating pyrophosphatase (TC 3.A.10) family. K(+)-insensitive subfamily.</text>
</comment>
<evidence type="ECO:0000256" key="9">
    <source>
        <dbReference type="HAMAP-Rule" id="MF_01129"/>
    </source>
</evidence>
<dbReference type="PIRSF" id="PIRSF001265">
    <property type="entry name" value="H+-PPase"/>
    <property type="match status" value="1"/>
</dbReference>
<keyword evidence="8 9" id="KW-0472">Membrane</keyword>
<comment type="catalytic activity">
    <reaction evidence="9">
        <text>diphosphate + H2O + H(+)(in) = 2 phosphate + 2 H(+)(out)</text>
        <dbReference type="Rhea" id="RHEA:13973"/>
        <dbReference type="ChEBI" id="CHEBI:15377"/>
        <dbReference type="ChEBI" id="CHEBI:15378"/>
        <dbReference type="ChEBI" id="CHEBI:33019"/>
        <dbReference type="ChEBI" id="CHEBI:43474"/>
        <dbReference type="EC" id="7.1.3.1"/>
    </reaction>
</comment>
<feature type="transmembrane region" description="Helical" evidence="9">
    <location>
        <begin position="84"/>
        <end position="103"/>
    </location>
</feature>
<evidence type="ECO:0000256" key="5">
    <source>
        <dbReference type="ARBA" id="ARBA00022967"/>
    </source>
</evidence>
<feature type="compositionally biased region" description="Basic and acidic residues" evidence="10">
    <location>
        <begin position="641"/>
        <end position="651"/>
    </location>
</feature>
<feature type="transmembrane region" description="Helical" evidence="9">
    <location>
        <begin position="324"/>
        <end position="341"/>
    </location>
</feature>
<evidence type="ECO:0000313" key="12">
    <source>
        <dbReference type="Proteomes" id="UP000034617"/>
    </source>
</evidence>
<comment type="function">
    <text evidence="9">Proton pump that utilizes the energy of pyrophosphate hydrolysis as the driving force for proton movement across the membrane. Generates a proton motive force.</text>
</comment>
<accession>A0A0G1J1P1</accession>
<feature type="transmembrane region" description="Helical" evidence="9">
    <location>
        <begin position="6"/>
        <end position="24"/>
    </location>
</feature>
<feature type="transmembrane region" description="Helical" evidence="9">
    <location>
        <begin position="462"/>
        <end position="480"/>
    </location>
</feature>
<dbReference type="NCBIfam" id="NF001960">
    <property type="entry name" value="PRK00733.3-5"/>
    <property type="match status" value="1"/>
</dbReference>
<dbReference type="GO" id="GO:0012505">
    <property type="term" value="C:endomembrane system"/>
    <property type="evidence" value="ECO:0007669"/>
    <property type="project" value="UniProtKB-SubCell"/>
</dbReference>
<comment type="caution">
    <text evidence="9">Lacks conserved residue(s) required for the propagation of feature annotation.</text>
</comment>
<comment type="caution">
    <text evidence="11">The sequence shown here is derived from an EMBL/GenBank/DDBJ whole genome shotgun (WGS) entry which is preliminary data.</text>
</comment>